<dbReference type="EMBL" id="CADCVP010000162">
    <property type="protein sequence ID" value="CAA9494216.1"/>
    <property type="molecule type" value="Genomic_DNA"/>
</dbReference>
<protein>
    <recommendedName>
        <fullName evidence="3">Haloacid dehalogenase, type II</fullName>
    </recommendedName>
</protein>
<reference evidence="2" key="1">
    <citation type="submission" date="2020-02" db="EMBL/GenBank/DDBJ databases">
        <authorList>
            <person name="Meier V. D."/>
        </authorList>
    </citation>
    <scope>NUCLEOTIDE SEQUENCE</scope>
    <source>
        <strain evidence="2">AVDCRST_MAG69</strain>
    </source>
</reference>
<dbReference type="Gene3D" id="3.40.50.1000">
    <property type="entry name" value="HAD superfamily/HAD-like"/>
    <property type="match status" value="1"/>
</dbReference>
<accession>A0A6J4SB42</accession>
<dbReference type="SFLD" id="SFLDG01129">
    <property type="entry name" value="C1.5:_HAD__Beta-PGM__Phosphata"/>
    <property type="match status" value="1"/>
</dbReference>
<dbReference type="InterPro" id="IPR036412">
    <property type="entry name" value="HAD-like_sf"/>
</dbReference>
<evidence type="ECO:0008006" key="3">
    <source>
        <dbReference type="Google" id="ProtNLM"/>
    </source>
</evidence>
<dbReference type="GO" id="GO:0016787">
    <property type="term" value="F:hydrolase activity"/>
    <property type="evidence" value="ECO:0007669"/>
    <property type="project" value="UniProtKB-KW"/>
</dbReference>
<dbReference type="InterPro" id="IPR023214">
    <property type="entry name" value="HAD_sf"/>
</dbReference>
<evidence type="ECO:0000256" key="1">
    <source>
        <dbReference type="ARBA" id="ARBA00022801"/>
    </source>
</evidence>
<dbReference type="SUPFAM" id="SSF56784">
    <property type="entry name" value="HAD-like"/>
    <property type="match status" value="1"/>
</dbReference>
<dbReference type="PANTHER" id="PTHR43316">
    <property type="entry name" value="HYDROLASE, HALOACID DELAHOGENASE-RELATED"/>
    <property type="match status" value="1"/>
</dbReference>
<dbReference type="AlphaFoldDB" id="A0A6J4SB42"/>
<keyword evidence="1" id="KW-0378">Hydrolase</keyword>
<dbReference type="Pfam" id="PF13419">
    <property type="entry name" value="HAD_2"/>
    <property type="match status" value="1"/>
</dbReference>
<name>A0A6J4SB42_9ACTN</name>
<dbReference type="PANTHER" id="PTHR43316:SF3">
    <property type="entry name" value="HALOACID DEHALOGENASE, TYPE II (AFU_ORTHOLOGUE AFUA_2G07750)-RELATED"/>
    <property type="match status" value="1"/>
</dbReference>
<dbReference type="InterPro" id="IPR041492">
    <property type="entry name" value="HAD_2"/>
</dbReference>
<dbReference type="NCBIfam" id="TIGR01493">
    <property type="entry name" value="HAD-SF-IA-v2"/>
    <property type="match status" value="1"/>
</dbReference>
<organism evidence="2">
    <name type="scientific">uncultured Solirubrobacteraceae bacterium</name>
    <dbReference type="NCBI Taxonomy" id="1162706"/>
    <lineage>
        <taxon>Bacteria</taxon>
        <taxon>Bacillati</taxon>
        <taxon>Actinomycetota</taxon>
        <taxon>Thermoleophilia</taxon>
        <taxon>Solirubrobacterales</taxon>
        <taxon>Solirubrobacteraceae</taxon>
        <taxon>environmental samples</taxon>
    </lineage>
</organism>
<sequence length="180" mass="19382">MALILFDLNGTLLDPGSEQDKLQNAVRLAMAHTLADDFRPFAELLQAVGGSVPEELPHFPDVPAGLDRLRGRGHRLAVLTNSAQATGEQHVKRAGLREFFERVIGVDEVGAYKPSRRAYAFALDQLGAAPDETWLVAAHDWDLIGAHAAGLRTAFLARGGPRPTTIPVDSEAADLTALEL</sequence>
<dbReference type="InterPro" id="IPR006439">
    <property type="entry name" value="HAD-SF_hydro_IA"/>
</dbReference>
<dbReference type="InterPro" id="IPR051540">
    <property type="entry name" value="S-2-haloacid_dehalogenase"/>
</dbReference>
<gene>
    <name evidence="2" type="ORF">AVDCRST_MAG69-1516</name>
</gene>
<dbReference type="SFLD" id="SFLDS00003">
    <property type="entry name" value="Haloacid_Dehalogenase"/>
    <property type="match status" value="1"/>
</dbReference>
<evidence type="ECO:0000313" key="2">
    <source>
        <dbReference type="EMBL" id="CAA9494216.1"/>
    </source>
</evidence>
<proteinExistence type="predicted"/>